<name>A0ABV7F611_9BURK</name>
<evidence type="ECO:0000256" key="2">
    <source>
        <dbReference type="ARBA" id="ARBA00023125"/>
    </source>
</evidence>
<dbReference type="InterPro" id="IPR018062">
    <property type="entry name" value="HTH_AraC-typ_CS"/>
</dbReference>
<keyword evidence="1" id="KW-0805">Transcription regulation</keyword>
<dbReference type="PANTHER" id="PTHR40055">
    <property type="entry name" value="TRANSCRIPTIONAL REGULATOR YGIV-RELATED"/>
    <property type="match status" value="1"/>
</dbReference>
<dbReference type="Pfam" id="PF06445">
    <property type="entry name" value="GyrI-like"/>
    <property type="match status" value="1"/>
</dbReference>
<keyword evidence="3" id="KW-0804">Transcription</keyword>
<dbReference type="PANTHER" id="PTHR40055:SF1">
    <property type="entry name" value="TRANSCRIPTIONAL REGULATOR YGIV-RELATED"/>
    <property type="match status" value="1"/>
</dbReference>
<comment type="caution">
    <text evidence="5">The sequence shown here is derived from an EMBL/GenBank/DDBJ whole genome shotgun (WGS) entry which is preliminary data.</text>
</comment>
<dbReference type="SUPFAM" id="SSF55136">
    <property type="entry name" value="Probable bacterial effector-binding domain"/>
    <property type="match status" value="1"/>
</dbReference>
<dbReference type="InterPro" id="IPR009057">
    <property type="entry name" value="Homeodomain-like_sf"/>
</dbReference>
<evidence type="ECO:0000313" key="5">
    <source>
        <dbReference type="EMBL" id="MFC3109156.1"/>
    </source>
</evidence>
<dbReference type="InterPro" id="IPR010499">
    <property type="entry name" value="AraC_E-bd"/>
</dbReference>
<evidence type="ECO:0000313" key="6">
    <source>
        <dbReference type="Proteomes" id="UP001595530"/>
    </source>
</evidence>
<evidence type="ECO:0000256" key="1">
    <source>
        <dbReference type="ARBA" id="ARBA00023015"/>
    </source>
</evidence>
<gene>
    <name evidence="5" type="ORF">ACFOFO_14495</name>
</gene>
<dbReference type="InterPro" id="IPR029442">
    <property type="entry name" value="GyrI-like"/>
</dbReference>
<sequence>MNATKAERYRARFCKVLEYIDANLDNDLTVKTLSSVAAFSKYHFHRQFAELFGIGVYKYVQLCRLKRASYQLAFRSNSPIIDIALANGYEEPESFSRAFKKSIGQSPSGFRKQPQWNPWYATYQPLRELRINHMKSAKQTEQVKIVNVTDTNVAVLEHRGDPRLVGNAVRSFIEWRKQNQLSSRVSATFNILHDNPTDVAPEDYRFDLCAATDRDVLDNPFGVVRKTIPGGRCAVLRHIGSDDTLGETVSVLYSEWLPQSGEELRDFPMYVQRVKFFSDTSEHDAITDVFLPLMPQ</sequence>
<dbReference type="InterPro" id="IPR050908">
    <property type="entry name" value="SmbC-like"/>
</dbReference>
<evidence type="ECO:0000259" key="4">
    <source>
        <dbReference type="PROSITE" id="PS01124"/>
    </source>
</evidence>
<organism evidence="5 6">
    <name type="scientific">Undibacterium arcticum</name>
    <dbReference type="NCBI Taxonomy" id="1762892"/>
    <lineage>
        <taxon>Bacteria</taxon>
        <taxon>Pseudomonadati</taxon>
        <taxon>Pseudomonadota</taxon>
        <taxon>Betaproteobacteria</taxon>
        <taxon>Burkholderiales</taxon>
        <taxon>Oxalobacteraceae</taxon>
        <taxon>Undibacterium</taxon>
    </lineage>
</organism>
<dbReference type="PROSITE" id="PS01124">
    <property type="entry name" value="HTH_ARAC_FAMILY_2"/>
    <property type="match status" value="1"/>
</dbReference>
<feature type="domain" description="HTH araC/xylS-type" evidence="4">
    <location>
        <begin position="14"/>
        <end position="113"/>
    </location>
</feature>
<dbReference type="Pfam" id="PF12833">
    <property type="entry name" value="HTH_18"/>
    <property type="match status" value="1"/>
</dbReference>
<reference evidence="6" key="1">
    <citation type="journal article" date="2019" name="Int. J. Syst. Evol. Microbiol.">
        <title>The Global Catalogue of Microorganisms (GCM) 10K type strain sequencing project: providing services to taxonomists for standard genome sequencing and annotation.</title>
        <authorList>
            <consortium name="The Broad Institute Genomics Platform"/>
            <consortium name="The Broad Institute Genome Sequencing Center for Infectious Disease"/>
            <person name="Wu L."/>
            <person name="Ma J."/>
        </authorList>
    </citation>
    <scope>NUCLEOTIDE SEQUENCE [LARGE SCALE GENOMIC DNA]</scope>
    <source>
        <strain evidence="6">KCTC 42986</strain>
    </source>
</reference>
<dbReference type="InterPro" id="IPR020449">
    <property type="entry name" value="Tscrpt_reg_AraC-type_HTH"/>
</dbReference>
<dbReference type="PROSITE" id="PS00041">
    <property type="entry name" value="HTH_ARAC_FAMILY_1"/>
    <property type="match status" value="1"/>
</dbReference>
<dbReference type="RefSeq" id="WP_390327139.1">
    <property type="nucleotide sequence ID" value="NZ_JBHRTP010000041.1"/>
</dbReference>
<protein>
    <submittedName>
        <fullName evidence="5">GyrI-like domain-containing protein</fullName>
    </submittedName>
</protein>
<dbReference type="SMART" id="SM00871">
    <property type="entry name" value="AraC_E_bind"/>
    <property type="match status" value="1"/>
</dbReference>
<proteinExistence type="predicted"/>
<keyword evidence="2" id="KW-0238">DNA-binding</keyword>
<dbReference type="SMART" id="SM00342">
    <property type="entry name" value="HTH_ARAC"/>
    <property type="match status" value="1"/>
</dbReference>
<dbReference type="EMBL" id="JBHRTP010000041">
    <property type="protein sequence ID" value="MFC3109156.1"/>
    <property type="molecule type" value="Genomic_DNA"/>
</dbReference>
<dbReference type="PRINTS" id="PR00032">
    <property type="entry name" value="HTHARAC"/>
</dbReference>
<dbReference type="Gene3D" id="1.10.10.60">
    <property type="entry name" value="Homeodomain-like"/>
    <property type="match status" value="2"/>
</dbReference>
<dbReference type="Proteomes" id="UP001595530">
    <property type="component" value="Unassembled WGS sequence"/>
</dbReference>
<evidence type="ECO:0000256" key="3">
    <source>
        <dbReference type="ARBA" id="ARBA00023163"/>
    </source>
</evidence>
<dbReference type="InterPro" id="IPR018060">
    <property type="entry name" value="HTH_AraC"/>
</dbReference>
<accession>A0ABV7F611</accession>
<keyword evidence="6" id="KW-1185">Reference proteome</keyword>
<dbReference type="SUPFAM" id="SSF46689">
    <property type="entry name" value="Homeodomain-like"/>
    <property type="match status" value="2"/>
</dbReference>
<dbReference type="InterPro" id="IPR011256">
    <property type="entry name" value="Reg_factor_effector_dom_sf"/>
</dbReference>
<dbReference type="Gene3D" id="3.20.80.10">
    <property type="entry name" value="Regulatory factor, effector binding domain"/>
    <property type="match status" value="1"/>
</dbReference>